<evidence type="ECO:0000313" key="5">
    <source>
        <dbReference type="Proteomes" id="UP000255110"/>
    </source>
</evidence>
<dbReference type="Proteomes" id="UP000255110">
    <property type="component" value="Unassembled WGS sequence"/>
</dbReference>
<keyword evidence="4" id="KW-1185">Reference proteome</keyword>
<sequence>MFTIKFNGIVIGTLEDHADEHSLNLLIGRYLFGEFAIGRISNSVEQSSGWLTLKPKASLHIDYRVTFPVASPDRNIKGKPLIQYFTKEEFKTGLEITIQHKKKEYIYIESDILQQRKNFINQLKVTLFALASNRLDSLPLLPIELIKLIVFKASPRTVTMEDINKWTEVILKRDIKIVESLPERESKDITFFRPKNRNSQTTCDNFLNVSIVTLGAIAAIGSMLS</sequence>
<organism evidence="3 5">
    <name type="scientific">Legionella steigerwaltii</name>
    <dbReference type="NCBI Taxonomy" id="460"/>
    <lineage>
        <taxon>Bacteria</taxon>
        <taxon>Pseudomonadati</taxon>
        <taxon>Pseudomonadota</taxon>
        <taxon>Gammaproteobacteria</taxon>
        <taxon>Legionellales</taxon>
        <taxon>Legionellaceae</taxon>
        <taxon>Legionella</taxon>
    </lineage>
</organism>
<feature type="transmembrane region" description="Helical" evidence="1">
    <location>
        <begin position="206"/>
        <end position="224"/>
    </location>
</feature>
<reference evidence="3 5" key="2">
    <citation type="submission" date="2018-06" db="EMBL/GenBank/DDBJ databases">
        <authorList>
            <consortium name="Pathogen Informatics"/>
            <person name="Doyle S."/>
        </authorList>
    </citation>
    <scope>NUCLEOTIDE SEQUENCE [LARGE SCALE GENOMIC DNA]</scope>
    <source>
        <strain evidence="3 5">NCTC11991</strain>
    </source>
</reference>
<protein>
    <submittedName>
        <fullName evidence="3">Uncharacterized protein</fullName>
    </submittedName>
</protein>
<reference evidence="2 4" key="1">
    <citation type="submission" date="2015-11" db="EMBL/GenBank/DDBJ databases">
        <title>Genomic analysis of 38 Legionella species identifies large and diverse effector repertoires.</title>
        <authorList>
            <person name="Burstein D."/>
            <person name="Amaro F."/>
            <person name="Zusman T."/>
            <person name="Lifshitz Z."/>
            <person name="Cohen O."/>
            <person name="Gilbert J.A."/>
            <person name="Pupko T."/>
            <person name="Shuman H.A."/>
            <person name="Segal G."/>
        </authorList>
    </citation>
    <scope>NUCLEOTIDE SEQUENCE [LARGE SCALE GENOMIC DNA]</scope>
    <source>
        <strain evidence="2 4">SC-18-C9</strain>
    </source>
</reference>
<gene>
    <name evidence="2" type="ORF">Lstg_0330</name>
    <name evidence="3" type="ORF">NCTC11991_01812</name>
</gene>
<dbReference type="EMBL" id="LNYZ01000001">
    <property type="protein sequence ID" value="KTD81103.1"/>
    <property type="molecule type" value="Genomic_DNA"/>
</dbReference>
<dbReference type="OrthoDB" id="9893392at2"/>
<dbReference type="STRING" id="460.Lstg_0330"/>
<evidence type="ECO:0000313" key="4">
    <source>
        <dbReference type="Proteomes" id="UP000054820"/>
    </source>
</evidence>
<keyword evidence="1" id="KW-0812">Transmembrane</keyword>
<dbReference type="AlphaFoldDB" id="A0A378LBF5"/>
<dbReference type="RefSeq" id="WP_058475915.1">
    <property type="nucleotide sequence ID" value="NZ_CAAAIO010000003.1"/>
</dbReference>
<keyword evidence="1" id="KW-1133">Transmembrane helix</keyword>
<evidence type="ECO:0000256" key="1">
    <source>
        <dbReference type="SAM" id="Phobius"/>
    </source>
</evidence>
<evidence type="ECO:0000313" key="2">
    <source>
        <dbReference type="EMBL" id="KTD81103.1"/>
    </source>
</evidence>
<accession>A0A378LBF5</accession>
<dbReference type="EMBL" id="UGOY01000001">
    <property type="protein sequence ID" value="STY23208.1"/>
    <property type="molecule type" value="Genomic_DNA"/>
</dbReference>
<keyword evidence="1" id="KW-0472">Membrane</keyword>
<name>A0A378LBF5_9GAMM</name>
<proteinExistence type="predicted"/>
<evidence type="ECO:0000313" key="3">
    <source>
        <dbReference type="EMBL" id="STY23208.1"/>
    </source>
</evidence>
<dbReference type="Proteomes" id="UP000054820">
    <property type="component" value="Unassembled WGS sequence"/>
</dbReference>